<protein>
    <submittedName>
        <fullName evidence="3">Ribosomal protein S12 methylthiotransferase accessory factor</fullName>
    </submittedName>
</protein>
<feature type="region of interest" description="Disordered" evidence="1">
    <location>
        <begin position="1"/>
        <end position="34"/>
    </location>
</feature>
<evidence type="ECO:0000313" key="4">
    <source>
        <dbReference type="Proteomes" id="UP000256845"/>
    </source>
</evidence>
<dbReference type="Pfam" id="PF02624">
    <property type="entry name" value="YcaO"/>
    <property type="match status" value="1"/>
</dbReference>
<proteinExistence type="predicted"/>
<dbReference type="InterPro" id="IPR003776">
    <property type="entry name" value="YcaO-like_dom"/>
</dbReference>
<dbReference type="PROSITE" id="PS51664">
    <property type="entry name" value="YCAO"/>
    <property type="match status" value="1"/>
</dbReference>
<dbReference type="AlphaFoldDB" id="A0A3D9HGU3"/>
<dbReference type="Proteomes" id="UP000256845">
    <property type="component" value="Unassembled WGS sequence"/>
</dbReference>
<dbReference type="GO" id="GO:0005840">
    <property type="term" value="C:ribosome"/>
    <property type="evidence" value="ECO:0007669"/>
    <property type="project" value="UniProtKB-KW"/>
</dbReference>
<feature type="domain" description="YcaO" evidence="2">
    <location>
        <begin position="84"/>
        <end position="424"/>
    </location>
</feature>
<dbReference type="PANTHER" id="PTHR37809">
    <property type="entry name" value="RIBOSOMAL PROTEIN S12 METHYLTHIOTRANSFERASE ACCESSORY FACTOR YCAO"/>
    <property type="match status" value="1"/>
</dbReference>
<dbReference type="Gene3D" id="3.30.160.660">
    <property type="match status" value="1"/>
</dbReference>
<sequence length="424" mass="45722">MLQRARHQASSAANEYRGQPAVPKGYRSGTHRAVSPDKTLARIEPLLPVFGITRIANITGLDCLGIPVFMACRPNSRSLAVFQGKGLDPAAARASAIMEAVETFHAETIDLPLKYGAVEEICYSHAIAEIHKMPFSKEGNFDPLCPIFWIEGEDLLNGGRKWLPFELVHANYTLPHLPGSGSFAATTNGLASGNVKEEAISHGLYEVIERDAITLWKLSGDQTQAATVVDPHSIDDPACRDLIDRIKAAGMDLVIWDITSDIGLPAFQCLIAGRDRTVGAPEFGSGCHLSRPVALARALTEAAQARTTYITGARDDITARDYAADAVALRHDNARALVADHVPARSFQDIPHHETDCLASDLEHTLSALADSGITEVMHVDLSKQALNIPVSRVVVPGLESLLEGPHSDYLPGERALKLLEATS</sequence>
<dbReference type="PANTHER" id="PTHR37809:SF1">
    <property type="entry name" value="RIBOSOMAL PROTEIN S12 METHYLTHIOTRANSFERASE ACCESSORY FACTOR YCAO"/>
    <property type="match status" value="1"/>
</dbReference>
<dbReference type="GO" id="GO:0016740">
    <property type="term" value="F:transferase activity"/>
    <property type="evidence" value="ECO:0007669"/>
    <property type="project" value="UniProtKB-KW"/>
</dbReference>
<comment type="caution">
    <text evidence="3">The sequence shown here is derived from an EMBL/GenBank/DDBJ whole genome shotgun (WGS) entry which is preliminary data.</text>
</comment>
<keyword evidence="3" id="KW-0687">Ribonucleoprotein</keyword>
<dbReference type="NCBIfam" id="TIGR00702">
    <property type="entry name" value="YcaO-type kinase domain"/>
    <property type="match status" value="1"/>
</dbReference>
<keyword evidence="4" id="KW-1185">Reference proteome</keyword>
<name>A0A3D9HGU3_9PROT</name>
<organism evidence="3 4">
    <name type="scientific">Aestuariispira insulae</name>
    <dbReference type="NCBI Taxonomy" id="1461337"/>
    <lineage>
        <taxon>Bacteria</taxon>
        <taxon>Pseudomonadati</taxon>
        <taxon>Pseudomonadota</taxon>
        <taxon>Alphaproteobacteria</taxon>
        <taxon>Rhodospirillales</taxon>
        <taxon>Kiloniellaceae</taxon>
        <taxon>Aestuariispira</taxon>
    </lineage>
</organism>
<evidence type="ECO:0000259" key="2">
    <source>
        <dbReference type="PROSITE" id="PS51664"/>
    </source>
</evidence>
<keyword evidence="3" id="KW-0689">Ribosomal protein</keyword>
<gene>
    <name evidence="3" type="ORF">DFP90_107129</name>
</gene>
<evidence type="ECO:0000256" key="1">
    <source>
        <dbReference type="SAM" id="MobiDB-lite"/>
    </source>
</evidence>
<accession>A0A3D9HGU3</accession>
<dbReference type="OrthoDB" id="2379922at2"/>
<dbReference type="EMBL" id="QRDW01000007">
    <property type="protein sequence ID" value="RED48625.1"/>
    <property type="molecule type" value="Genomic_DNA"/>
</dbReference>
<keyword evidence="3" id="KW-0808">Transferase</keyword>
<reference evidence="3 4" key="1">
    <citation type="submission" date="2018-07" db="EMBL/GenBank/DDBJ databases">
        <title>Genomic Encyclopedia of Type Strains, Phase III (KMG-III): the genomes of soil and plant-associated and newly described type strains.</title>
        <authorList>
            <person name="Whitman W."/>
        </authorList>
    </citation>
    <scope>NUCLEOTIDE SEQUENCE [LARGE SCALE GENOMIC DNA]</scope>
    <source>
        <strain evidence="3 4">CECT 8488</strain>
    </source>
</reference>
<dbReference type="RefSeq" id="WP_115937569.1">
    <property type="nucleotide sequence ID" value="NZ_QRDW01000007.1"/>
</dbReference>
<evidence type="ECO:0000313" key="3">
    <source>
        <dbReference type="EMBL" id="RED48625.1"/>
    </source>
</evidence>